<organism evidence="1 2">
    <name type="scientific">Eumeta variegata</name>
    <name type="common">Bagworm moth</name>
    <name type="synonym">Eumeta japonica</name>
    <dbReference type="NCBI Taxonomy" id="151549"/>
    <lineage>
        <taxon>Eukaryota</taxon>
        <taxon>Metazoa</taxon>
        <taxon>Ecdysozoa</taxon>
        <taxon>Arthropoda</taxon>
        <taxon>Hexapoda</taxon>
        <taxon>Insecta</taxon>
        <taxon>Pterygota</taxon>
        <taxon>Neoptera</taxon>
        <taxon>Endopterygota</taxon>
        <taxon>Lepidoptera</taxon>
        <taxon>Glossata</taxon>
        <taxon>Ditrysia</taxon>
        <taxon>Tineoidea</taxon>
        <taxon>Psychidae</taxon>
        <taxon>Oiketicinae</taxon>
        <taxon>Eumeta</taxon>
    </lineage>
</organism>
<protein>
    <submittedName>
        <fullName evidence="1">Uncharacterized protein</fullName>
    </submittedName>
</protein>
<accession>A0A4C1SE99</accession>
<dbReference type="AlphaFoldDB" id="A0A4C1SE99"/>
<evidence type="ECO:0000313" key="1">
    <source>
        <dbReference type="EMBL" id="GBP00432.1"/>
    </source>
</evidence>
<name>A0A4C1SE99_EUMVA</name>
<dbReference type="OrthoDB" id="6929378at2759"/>
<gene>
    <name evidence="1" type="ORF">EVAR_980_1</name>
</gene>
<reference evidence="1 2" key="1">
    <citation type="journal article" date="2019" name="Commun. Biol.">
        <title>The bagworm genome reveals a unique fibroin gene that provides high tensile strength.</title>
        <authorList>
            <person name="Kono N."/>
            <person name="Nakamura H."/>
            <person name="Ohtoshi R."/>
            <person name="Tomita M."/>
            <person name="Numata K."/>
            <person name="Arakawa K."/>
        </authorList>
    </citation>
    <scope>NUCLEOTIDE SEQUENCE [LARGE SCALE GENOMIC DNA]</scope>
</reference>
<evidence type="ECO:0000313" key="2">
    <source>
        <dbReference type="Proteomes" id="UP000299102"/>
    </source>
</evidence>
<keyword evidence="2" id="KW-1185">Reference proteome</keyword>
<comment type="caution">
    <text evidence="1">The sequence shown here is derived from an EMBL/GenBank/DDBJ whole genome shotgun (WGS) entry which is preliminary data.</text>
</comment>
<proteinExistence type="predicted"/>
<sequence>MCGCLISERCDHETEIRSIIFINTKLKGELAEMDVKCNDLTGQRDRLQVLTSTSEMNDCRNHYEQSLLQIQVLQEELHMCKINMDNLQHELDLLRVNETVRLCDSMLDSAYGTT</sequence>
<dbReference type="EMBL" id="BGZK01000005">
    <property type="protein sequence ID" value="GBP00432.1"/>
    <property type="molecule type" value="Genomic_DNA"/>
</dbReference>
<dbReference type="Proteomes" id="UP000299102">
    <property type="component" value="Unassembled WGS sequence"/>
</dbReference>